<sequence length="235" mass="26479">MLLTKTSRIWPQLYATVYKGIQKPQIGATSFLRYFCDQRHIVQMRGLDYEATEQDVINFFKPLGIEPKSVSMKYDGSGRVAGVSEVEFATHADAVVAMRKRNAFMGHRFIRLTLKSSEPDNNRNENSDISSSGQISSQSKVGINILGSLKTVSAPNSHVIRMKNAPRRMTDQAIYEFFWPVGIQPVSVKPIYNESGIRTGEFDVQFLTREDAVRALVKNHAYLGKKFVEISLKVA</sequence>
<evidence type="ECO:0000259" key="4">
    <source>
        <dbReference type="SMART" id="SM00360"/>
    </source>
</evidence>
<dbReference type="SUPFAM" id="SSF54928">
    <property type="entry name" value="RNA-binding domain, RBD"/>
    <property type="match status" value="1"/>
</dbReference>
<feature type="compositionally biased region" description="Basic and acidic residues" evidence="3">
    <location>
        <begin position="117"/>
        <end position="126"/>
    </location>
</feature>
<name>A0A087V0B6_STEMI</name>
<dbReference type="InterPro" id="IPR000504">
    <property type="entry name" value="RRM_dom"/>
</dbReference>
<evidence type="ECO:0000313" key="6">
    <source>
        <dbReference type="Proteomes" id="UP000054359"/>
    </source>
</evidence>
<dbReference type="PANTHER" id="PTHR13976">
    <property type="entry name" value="HETEROGENEOUS NUCLEAR RIBONUCLEOPROTEIN-RELATED"/>
    <property type="match status" value="1"/>
</dbReference>
<organism evidence="5 6">
    <name type="scientific">Stegodyphus mimosarum</name>
    <name type="common">African social velvet spider</name>
    <dbReference type="NCBI Taxonomy" id="407821"/>
    <lineage>
        <taxon>Eukaryota</taxon>
        <taxon>Metazoa</taxon>
        <taxon>Ecdysozoa</taxon>
        <taxon>Arthropoda</taxon>
        <taxon>Chelicerata</taxon>
        <taxon>Arachnida</taxon>
        <taxon>Araneae</taxon>
        <taxon>Araneomorphae</taxon>
        <taxon>Entelegynae</taxon>
        <taxon>Eresoidea</taxon>
        <taxon>Eresidae</taxon>
        <taxon>Stegodyphus</taxon>
    </lineage>
</organism>
<keyword evidence="1" id="KW-0677">Repeat</keyword>
<dbReference type="GO" id="GO:1990904">
    <property type="term" value="C:ribonucleoprotein complex"/>
    <property type="evidence" value="ECO:0007669"/>
    <property type="project" value="UniProtKB-KW"/>
</dbReference>
<dbReference type="InterPro" id="IPR035979">
    <property type="entry name" value="RBD_domain_sf"/>
</dbReference>
<dbReference type="Pfam" id="PF00076">
    <property type="entry name" value="RRM_1"/>
    <property type="match status" value="1"/>
</dbReference>
<feature type="domain" description="RRM" evidence="4">
    <location>
        <begin position="159"/>
        <end position="231"/>
    </location>
</feature>
<evidence type="ECO:0000256" key="2">
    <source>
        <dbReference type="ARBA" id="ARBA00022884"/>
    </source>
</evidence>
<dbReference type="OMA" id="FYQPYGT"/>
<accession>A0A087V0B6</accession>
<dbReference type="InterPro" id="IPR050666">
    <property type="entry name" value="ESRP"/>
</dbReference>
<dbReference type="AlphaFoldDB" id="A0A087V0B6"/>
<feature type="domain" description="RRM" evidence="4">
    <location>
        <begin position="41"/>
        <end position="113"/>
    </location>
</feature>
<feature type="region of interest" description="Disordered" evidence="3">
    <location>
        <begin position="116"/>
        <end position="135"/>
    </location>
</feature>
<keyword evidence="6" id="KW-1185">Reference proteome</keyword>
<dbReference type="OrthoDB" id="431068at2759"/>
<feature type="non-terminal residue" evidence="5">
    <location>
        <position position="235"/>
    </location>
</feature>
<dbReference type="STRING" id="407821.A0A087V0B6"/>
<dbReference type="EMBL" id="KK122589">
    <property type="protein sequence ID" value="KFM83055.1"/>
    <property type="molecule type" value="Genomic_DNA"/>
</dbReference>
<dbReference type="Proteomes" id="UP000054359">
    <property type="component" value="Unassembled WGS sequence"/>
</dbReference>
<gene>
    <name evidence="5" type="ORF">X975_07476</name>
</gene>
<dbReference type="SMART" id="SM00360">
    <property type="entry name" value="RRM"/>
    <property type="match status" value="2"/>
</dbReference>
<protein>
    <submittedName>
        <fullName evidence="5">Heterogeneous nuclear ribonucleoprotein F</fullName>
    </submittedName>
</protein>
<keyword evidence="5" id="KW-0687">Ribonucleoprotein</keyword>
<dbReference type="Gene3D" id="3.30.70.330">
    <property type="match status" value="2"/>
</dbReference>
<keyword evidence="2" id="KW-0694">RNA-binding</keyword>
<reference evidence="5 6" key="1">
    <citation type="submission" date="2013-11" db="EMBL/GenBank/DDBJ databases">
        <title>Genome sequencing of Stegodyphus mimosarum.</title>
        <authorList>
            <person name="Bechsgaard J."/>
        </authorList>
    </citation>
    <scope>NUCLEOTIDE SEQUENCE [LARGE SCALE GENOMIC DNA]</scope>
</reference>
<evidence type="ECO:0000313" key="5">
    <source>
        <dbReference type="EMBL" id="KFM83055.1"/>
    </source>
</evidence>
<dbReference type="InterPro" id="IPR012677">
    <property type="entry name" value="Nucleotide-bd_a/b_plait_sf"/>
</dbReference>
<proteinExistence type="predicted"/>
<evidence type="ECO:0000256" key="1">
    <source>
        <dbReference type="ARBA" id="ARBA00022737"/>
    </source>
</evidence>
<evidence type="ECO:0000256" key="3">
    <source>
        <dbReference type="SAM" id="MobiDB-lite"/>
    </source>
</evidence>
<dbReference type="GO" id="GO:0003723">
    <property type="term" value="F:RNA binding"/>
    <property type="evidence" value="ECO:0007669"/>
    <property type="project" value="UniProtKB-KW"/>
</dbReference>